<reference evidence="3" key="2">
    <citation type="submission" date="2020-09" db="EMBL/GenBank/DDBJ databases">
        <authorList>
            <person name="Sun Q."/>
            <person name="Zhou Y."/>
        </authorList>
    </citation>
    <scope>NUCLEOTIDE SEQUENCE</scope>
    <source>
        <strain evidence="3">CGMCC 1.15958</strain>
    </source>
</reference>
<comment type="caution">
    <text evidence="3">The sequence shown here is derived from an EMBL/GenBank/DDBJ whole genome shotgun (WGS) entry which is preliminary data.</text>
</comment>
<keyword evidence="4" id="KW-1185">Reference proteome</keyword>
<feature type="compositionally biased region" description="Basic and acidic residues" evidence="1">
    <location>
        <begin position="119"/>
        <end position="139"/>
    </location>
</feature>
<name>A0A916YRC8_9BACT</name>
<organism evidence="3 4">
    <name type="scientific">Emticicia aquatilis</name>
    <dbReference type="NCBI Taxonomy" id="1537369"/>
    <lineage>
        <taxon>Bacteria</taxon>
        <taxon>Pseudomonadati</taxon>
        <taxon>Bacteroidota</taxon>
        <taxon>Cytophagia</taxon>
        <taxon>Cytophagales</taxon>
        <taxon>Leadbetterellaceae</taxon>
        <taxon>Emticicia</taxon>
    </lineage>
</organism>
<reference evidence="3" key="1">
    <citation type="journal article" date="2014" name="Int. J. Syst. Evol. Microbiol.">
        <title>Complete genome sequence of Corynebacterium casei LMG S-19264T (=DSM 44701T), isolated from a smear-ripened cheese.</title>
        <authorList>
            <consortium name="US DOE Joint Genome Institute (JGI-PGF)"/>
            <person name="Walter F."/>
            <person name="Albersmeier A."/>
            <person name="Kalinowski J."/>
            <person name="Ruckert C."/>
        </authorList>
    </citation>
    <scope>NUCLEOTIDE SEQUENCE</scope>
    <source>
        <strain evidence="3">CGMCC 1.15958</strain>
    </source>
</reference>
<evidence type="ECO:0000256" key="2">
    <source>
        <dbReference type="SAM" id="SignalP"/>
    </source>
</evidence>
<dbReference type="EMBL" id="BMKK01000004">
    <property type="protein sequence ID" value="GGD57375.1"/>
    <property type="molecule type" value="Genomic_DNA"/>
</dbReference>
<feature type="chain" id="PRO_5036789885" description="DUF4890 domain-containing protein" evidence="2">
    <location>
        <begin position="21"/>
        <end position="145"/>
    </location>
</feature>
<keyword evidence="2" id="KW-0732">Signal</keyword>
<evidence type="ECO:0000256" key="1">
    <source>
        <dbReference type="SAM" id="MobiDB-lite"/>
    </source>
</evidence>
<feature type="compositionally biased region" description="Basic and acidic residues" evidence="1">
    <location>
        <begin position="24"/>
        <end position="43"/>
    </location>
</feature>
<evidence type="ECO:0008006" key="5">
    <source>
        <dbReference type="Google" id="ProtNLM"/>
    </source>
</evidence>
<dbReference type="RefSeq" id="WP_188766113.1">
    <property type="nucleotide sequence ID" value="NZ_BMKK01000004.1"/>
</dbReference>
<evidence type="ECO:0000313" key="3">
    <source>
        <dbReference type="EMBL" id="GGD57375.1"/>
    </source>
</evidence>
<feature type="region of interest" description="Disordered" evidence="1">
    <location>
        <begin position="22"/>
        <end position="43"/>
    </location>
</feature>
<accession>A0A916YRC8</accession>
<dbReference type="AlphaFoldDB" id="A0A916YRC8"/>
<feature type="compositionally biased region" description="Basic and acidic residues" evidence="1">
    <location>
        <begin position="85"/>
        <end position="112"/>
    </location>
</feature>
<evidence type="ECO:0000313" key="4">
    <source>
        <dbReference type="Proteomes" id="UP000609064"/>
    </source>
</evidence>
<dbReference type="Proteomes" id="UP000609064">
    <property type="component" value="Unassembled WGS sequence"/>
</dbReference>
<proteinExistence type="predicted"/>
<gene>
    <name evidence="3" type="ORF">GCM10011514_21830</name>
</gene>
<sequence length="145" mass="17124">MKKAIFVTLLMAGLGFGTFAQDAKPAHRERPPHEKRADRRGARFTAEERAEVYAKRMQKNLNLTDEQYKKVLAINLEQAKKQEELRAAHKAEMKATREKMKANHEDLSKKYESVLNPEQLKKFKEEQEKRKTEMQEGRKERRGRR</sequence>
<protein>
    <recommendedName>
        <fullName evidence="5">DUF4890 domain-containing protein</fullName>
    </recommendedName>
</protein>
<feature type="region of interest" description="Disordered" evidence="1">
    <location>
        <begin position="85"/>
        <end position="145"/>
    </location>
</feature>
<feature type="signal peptide" evidence="2">
    <location>
        <begin position="1"/>
        <end position="20"/>
    </location>
</feature>